<evidence type="ECO:0000313" key="4">
    <source>
        <dbReference type="Proteomes" id="UP000536711"/>
    </source>
</evidence>
<feature type="signal peptide" evidence="2">
    <location>
        <begin position="1"/>
        <end position="18"/>
    </location>
</feature>
<sequence length="154" mass="15813">MYTSTILYGLVFLQGAMASPVGNAAAAGVEPRATEPEGLETRNIEPRAPALGDLPFPALPSLKKRQGGGSSDCPSNQQTNLCSSGSSYCCSPDGNGGTKCAISDSCNSDSKVICCNNNLGYQMCIGEIDFNMPVTINININGGGKGGKGGKGWK</sequence>
<dbReference type="AlphaFoldDB" id="A0A8H4NAB9"/>
<feature type="chain" id="PRO_5034819522" evidence="2">
    <location>
        <begin position="19"/>
        <end position="154"/>
    </location>
</feature>
<accession>A0A8H4NAB9</accession>
<name>A0A8H4NAB9_9HYPO</name>
<comment type="caution">
    <text evidence="3">The sequence shown here is derived from an EMBL/GenBank/DDBJ whole genome shotgun (WGS) entry which is preliminary data.</text>
</comment>
<feature type="region of interest" description="Disordered" evidence="1">
    <location>
        <begin position="28"/>
        <end position="76"/>
    </location>
</feature>
<keyword evidence="2" id="KW-0732">Signal</keyword>
<dbReference type="OrthoDB" id="3557221at2759"/>
<dbReference type="EMBL" id="JAADJF010000668">
    <property type="protein sequence ID" value="KAF4414881.1"/>
    <property type="molecule type" value="Genomic_DNA"/>
</dbReference>
<reference evidence="3 4" key="1">
    <citation type="submission" date="2020-01" db="EMBL/GenBank/DDBJ databases">
        <title>Identification and distribution of gene clusters putatively required for synthesis of sphingolipid metabolism inhibitors in phylogenetically diverse species of the filamentous fungus Fusarium.</title>
        <authorList>
            <person name="Kim H.-S."/>
            <person name="Busman M."/>
            <person name="Brown D.W."/>
            <person name="Divon H."/>
            <person name="Uhlig S."/>
            <person name="Proctor R.H."/>
        </authorList>
    </citation>
    <scope>NUCLEOTIDE SEQUENCE [LARGE SCALE GENOMIC DNA]</scope>
    <source>
        <strain evidence="3 4">NRRL 13308</strain>
    </source>
</reference>
<gene>
    <name evidence="3" type="ORF">FACUT_13880</name>
</gene>
<protein>
    <submittedName>
        <fullName evidence="3">Hydrophobin</fullName>
    </submittedName>
</protein>
<feature type="compositionally biased region" description="Basic and acidic residues" evidence="1">
    <location>
        <begin position="32"/>
        <end position="45"/>
    </location>
</feature>
<proteinExistence type="predicted"/>
<evidence type="ECO:0000256" key="1">
    <source>
        <dbReference type="SAM" id="MobiDB-lite"/>
    </source>
</evidence>
<dbReference type="Proteomes" id="UP000536711">
    <property type="component" value="Unassembled WGS sequence"/>
</dbReference>
<evidence type="ECO:0000256" key="2">
    <source>
        <dbReference type="SAM" id="SignalP"/>
    </source>
</evidence>
<evidence type="ECO:0000313" key="3">
    <source>
        <dbReference type="EMBL" id="KAF4414881.1"/>
    </source>
</evidence>
<organism evidence="3 4">
    <name type="scientific">Fusarium acutatum</name>
    <dbReference type="NCBI Taxonomy" id="78861"/>
    <lineage>
        <taxon>Eukaryota</taxon>
        <taxon>Fungi</taxon>
        <taxon>Dikarya</taxon>
        <taxon>Ascomycota</taxon>
        <taxon>Pezizomycotina</taxon>
        <taxon>Sordariomycetes</taxon>
        <taxon>Hypocreomycetidae</taxon>
        <taxon>Hypocreales</taxon>
        <taxon>Nectriaceae</taxon>
        <taxon>Fusarium</taxon>
        <taxon>Fusarium fujikuroi species complex</taxon>
    </lineage>
</organism>
<keyword evidence="4" id="KW-1185">Reference proteome</keyword>